<dbReference type="Pfam" id="PF13247">
    <property type="entry name" value="Fer4_11"/>
    <property type="match status" value="1"/>
</dbReference>
<sequence>MNGKSFFVDLTLCTACRGCQVACKQWKDLPAEQTRNVGSHQNPQDLSAHTLKLVRFKEVRDKKGELRWNFFPEQCRHCIEPPCKYMLNMYKSNAVTHDSKTGAVVYNESVTLSKSVDLAPDQLCPYNVPRKNEETGQWTKCDMCIDRVQQGLKPACVTACPTGTMNFGDRDAMLEMAGKRLEAVKKTHPNAFLADPEDVRVIYLCQSDADDYASHVVAQAAHKQAIWAQVRPAEQTRRQFLTGQFKFGNNRG</sequence>
<evidence type="ECO:0000256" key="5">
    <source>
        <dbReference type="ARBA" id="ARBA00023004"/>
    </source>
</evidence>
<evidence type="ECO:0000313" key="8">
    <source>
        <dbReference type="EMBL" id="QBH15029.1"/>
    </source>
</evidence>
<keyword evidence="2" id="KW-0004">4Fe-4S</keyword>
<evidence type="ECO:0000256" key="2">
    <source>
        <dbReference type="ARBA" id="ARBA00022485"/>
    </source>
</evidence>
<evidence type="ECO:0000256" key="3">
    <source>
        <dbReference type="ARBA" id="ARBA00022723"/>
    </source>
</evidence>
<dbReference type="PANTHER" id="PTHR43545:SF4">
    <property type="entry name" value="IRON-SULFUR PROTEIN"/>
    <property type="match status" value="1"/>
</dbReference>
<gene>
    <name evidence="9" type="ORF">DO021_06685</name>
    <name evidence="8" type="ORF">EYB58_20170</name>
</gene>
<comment type="subcellular location">
    <subcellularLocation>
        <location evidence="1">Cell envelope</location>
    </subcellularLocation>
</comment>
<evidence type="ECO:0000313" key="11">
    <source>
        <dbReference type="Proteomes" id="UP000293902"/>
    </source>
</evidence>
<keyword evidence="3" id="KW-0479">Metal-binding</keyword>
<evidence type="ECO:0000256" key="6">
    <source>
        <dbReference type="ARBA" id="ARBA00023014"/>
    </source>
</evidence>
<dbReference type="SUPFAM" id="SSF54862">
    <property type="entry name" value="4Fe-4S ferredoxins"/>
    <property type="match status" value="1"/>
</dbReference>
<protein>
    <submittedName>
        <fullName evidence="9">Formate dehydrogenase</fullName>
    </submittedName>
</protein>
<evidence type="ECO:0000313" key="10">
    <source>
        <dbReference type="Proteomes" id="UP000248798"/>
    </source>
</evidence>
<evidence type="ECO:0000259" key="7">
    <source>
        <dbReference type="Pfam" id="PF13247"/>
    </source>
</evidence>
<evidence type="ECO:0000313" key="9">
    <source>
        <dbReference type="EMBL" id="RAM02724.1"/>
    </source>
</evidence>
<evidence type="ECO:0000256" key="4">
    <source>
        <dbReference type="ARBA" id="ARBA00022737"/>
    </source>
</evidence>
<name>A0A328FDE6_9BACT</name>
<feature type="domain" description="4Fe-4S ferredoxin-type" evidence="7">
    <location>
        <begin position="67"/>
        <end position="170"/>
    </location>
</feature>
<keyword evidence="4" id="KW-0677">Repeat</keyword>
<dbReference type="GO" id="GO:0030313">
    <property type="term" value="C:cell envelope"/>
    <property type="evidence" value="ECO:0007669"/>
    <property type="project" value="UniProtKB-SubCell"/>
</dbReference>
<dbReference type="RefSeq" id="WP_111954982.1">
    <property type="nucleotide sequence ID" value="NZ_CP036313.1"/>
</dbReference>
<evidence type="ECO:0000256" key="1">
    <source>
        <dbReference type="ARBA" id="ARBA00004196"/>
    </source>
</evidence>
<dbReference type="InterPro" id="IPR051555">
    <property type="entry name" value="FDH_Electron_Transfer_Unit"/>
</dbReference>
<reference evidence="9 10" key="1">
    <citation type="submission" date="2018-06" db="EMBL/GenBank/DDBJ databases">
        <title>Complete Genome Sequence of Desulfobacter hydrogenophilus (DSM3380).</title>
        <authorList>
            <person name="Marietou A."/>
            <person name="Schreiber L."/>
            <person name="Marshall I."/>
            <person name="Jorgensen B."/>
        </authorList>
    </citation>
    <scope>NUCLEOTIDE SEQUENCE [LARGE SCALE GENOMIC DNA]</scope>
    <source>
        <strain evidence="9 10">DSM 3380</strain>
    </source>
</reference>
<keyword evidence="6" id="KW-0411">Iron-sulfur</keyword>
<organism evidence="9 10">
    <name type="scientific">Desulfobacter hydrogenophilus</name>
    <dbReference type="NCBI Taxonomy" id="2291"/>
    <lineage>
        <taxon>Bacteria</taxon>
        <taxon>Pseudomonadati</taxon>
        <taxon>Thermodesulfobacteriota</taxon>
        <taxon>Desulfobacteria</taxon>
        <taxon>Desulfobacterales</taxon>
        <taxon>Desulfobacteraceae</taxon>
        <taxon>Desulfobacter</taxon>
    </lineage>
</organism>
<dbReference type="Gene3D" id="3.30.70.20">
    <property type="match status" value="2"/>
</dbReference>
<keyword evidence="5" id="KW-0408">Iron</keyword>
<dbReference type="GO" id="GO:0046872">
    <property type="term" value="F:metal ion binding"/>
    <property type="evidence" value="ECO:0007669"/>
    <property type="project" value="UniProtKB-KW"/>
</dbReference>
<reference evidence="8 11" key="2">
    <citation type="submission" date="2019-02" db="EMBL/GenBank/DDBJ databases">
        <title>Complete genome sequence of Desulfobacter hydrogenophilus AcRS1.</title>
        <authorList>
            <person name="Marietou A."/>
            <person name="Lund M.B."/>
            <person name="Marshall I.P.G."/>
            <person name="Schreiber L."/>
            <person name="Jorgensen B."/>
        </authorList>
    </citation>
    <scope>NUCLEOTIDE SEQUENCE [LARGE SCALE GENOMIC DNA]</scope>
    <source>
        <strain evidence="8 11">AcRS1</strain>
    </source>
</reference>
<dbReference type="PANTHER" id="PTHR43545">
    <property type="entry name" value="FORMATE DEHYDROGENASE, NITRATE-INDUCIBLE, IRON-SULFUR SUBUNIT"/>
    <property type="match status" value="1"/>
</dbReference>
<dbReference type="CDD" id="cd10559">
    <property type="entry name" value="W-FDH"/>
    <property type="match status" value="1"/>
</dbReference>
<dbReference type="OrthoDB" id="9789030at2"/>
<dbReference type="Proteomes" id="UP000248798">
    <property type="component" value="Unassembled WGS sequence"/>
</dbReference>
<dbReference type="InterPro" id="IPR017896">
    <property type="entry name" value="4Fe4S_Fe-S-bd"/>
</dbReference>
<dbReference type="Proteomes" id="UP000293902">
    <property type="component" value="Chromosome"/>
</dbReference>
<proteinExistence type="predicted"/>
<keyword evidence="11" id="KW-1185">Reference proteome</keyword>
<dbReference type="EMBL" id="QLNI01000011">
    <property type="protein sequence ID" value="RAM02724.1"/>
    <property type="molecule type" value="Genomic_DNA"/>
</dbReference>
<dbReference type="AlphaFoldDB" id="A0A328FDE6"/>
<dbReference type="EMBL" id="CP036313">
    <property type="protein sequence ID" value="QBH15029.1"/>
    <property type="molecule type" value="Genomic_DNA"/>
</dbReference>
<dbReference type="GO" id="GO:0051539">
    <property type="term" value="F:4 iron, 4 sulfur cluster binding"/>
    <property type="evidence" value="ECO:0007669"/>
    <property type="project" value="UniProtKB-KW"/>
</dbReference>
<accession>A0A328FDE6</accession>